<reference evidence="1" key="1">
    <citation type="journal article" date="2023" name="Int. J. Syst. Evol. Microbiol.">
        <title>Collibacillus ludicampi gen. nov., sp. nov., a new soil bacterium of the family Alicyclobacillaceae.</title>
        <authorList>
            <person name="Jojima T."/>
            <person name="Ioku Y."/>
            <person name="Fukuta Y."/>
            <person name="Shirasaka N."/>
            <person name="Matsumura Y."/>
            <person name="Mori M."/>
        </authorList>
    </citation>
    <scope>NUCLEOTIDE SEQUENCE</scope>
    <source>
        <strain evidence="1">TP075</strain>
    </source>
</reference>
<sequence>MVLSAVIARINKFEIFLLSVVAALALVSTMYGAFRFNNDEINVALSAVQPSTNEPIHLVSVDKNHTYFVADGTSVWKVQLTNENGNWVPQSVEKTGTVVSEGK</sequence>
<evidence type="ECO:0000313" key="2">
    <source>
        <dbReference type="Proteomes" id="UP001057291"/>
    </source>
</evidence>
<accession>A0AAV4LAS1</accession>
<name>A0AAV4LAS1_9BACL</name>
<dbReference type="EMBL" id="BOQE01000001">
    <property type="protein sequence ID" value="GIM44794.1"/>
    <property type="molecule type" value="Genomic_DNA"/>
</dbReference>
<keyword evidence="2" id="KW-1185">Reference proteome</keyword>
<evidence type="ECO:0000313" key="1">
    <source>
        <dbReference type="EMBL" id="GIM44794.1"/>
    </source>
</evidence>
<comment type="caution">
    <text evidence="1">The sequence shown here is derived from an EMBL/GenBank/DDBJ whole genome shotgun (WGS) entry which is preliminary data.</text>
</comment>
<dbReference type="AlphaFoldDB" id="A0AAV4LAS1"/>
<proteinExistence type="predicted"/>
<gene>
    <name evidence="1" type="ORF">DNHGIG_03430</name>
</gene>
<organism evidence="1 2">
    <name type="scientific">Collibacillus ludicampi</name>
    <dbReference type="NCBI Taxonomy" id="2771369"/>
    <lineage>
        <taxon>Bacteria</taxon>
        <taxon>Bacillati</taxon>
        <taxon>Bacillota</taxon>
        <taxon>Bacilli</taxon>
        <taxon>Bacillales</taxon>
        <taxon>Alicyclobacillaceae</taxon>
        <taxon>Collibacillus</taxon>
    </lineage>
</organism>
<protein>
    <submittedName>
        <fullName evidence="1">Uncharacterized protein</fullName>
    </submittedName>
</protein>
<dbReference type="Proteomes" id="UP001057291">
    <property type="component" value="Unassembled WGS sequence"/>
</dbReference>